<gene>
    <name evidence="4" type="ORF">SS50377_12739</name>
    <name evidence="5" type="ORF">SS50377_23358</name>
</gene>
<dbReference type="GO" id="GO:0005840">
    <property type="term" value="C:ribosome"/>
    <property type="evidence" value="ECO:0007669"/>
    <property type="project" value="UniProtKB-KW"/>
</dbReference>
<dbReference type="GO" id="GO:0003735">
    <property type="term" value="F:structural constituent of ribosome"/>
    <property type="evidence" value="ECO:0007669"/>
    <property type="project" value="InterPro"/>
</dbReference>
<proteinExistence type="inferred from homology"/>
<dbReference type="OrthoDB" id="10258345at2759"/>
<dbReference type="GO" id="GO:0006412">
    <property type="term" value="P:translation"/>
    <property type="evidence" value="ECO:0007669"/>
    <property type="project" value="InterPro"/>
</dbReference>
<dbReference type="PANTHER" id="PTHR48129">
    <property type="entry name" value="60S RIBOSOMAL PROTEIN L37A"/>
    <property type="match status" value="1"/>
</dbReference>
<organism evidence="4">
    <name type="scientific">Spironucleus salmonicida</name>
    <dbReference type="NCBI Taxonomy" id="348837"/>
    <lineage>
        <taxon>Eukaryota</taxon>
        <taxon>Metamonada</taxon>
        <taxon>Diplomonadida</taxon>
        <taxon>Hexamitidae</taxon>
        <taxon>Hexamitinae</taxon>
        <taxon>Spironucleus</taxon>
    </lineage>
</organism>
<evidence type="ECO:0000313" key="4">
    <source>
        <dbReference type="EMBL" id="EST47229.1"/>
    </source>
</evidence>
<dbReference type="InterPro" id="IPR011332">
    <property type="entry name" value="Ribosomal_zn-bd"/>
</dbReference>
<evidence type="ECO:0000256" key="1">
    <source>
        <dbReference type="ARBA" id="ARBA00008672"/>
    </source>
</evidence>
<comment type="similarity">
    <text evidence="1">Belongs to the eukaryotic ribosomal protein eL43 family.</text>
</comment>
<protein>
    <submittedName>
        <fullName evidence="4">Ribosomal protein L37a</fullName>
    </submittedName>
</protein>
<dbReference type="PANTHER" id="PTHR48129:SF1">
    <property type="entry name" value="LARGE RIBOSOMAL SUBUNIT PROTEIN EL43"/>
    <property type="match status" value="1"/>
</dbReference>
<reference evidence="4 5" key="1">
    <citation type="journal article" date="2014" name="PLoS Genet.">
        <title>The Genome of Spironucleus salmonicida Highlights a Fish Pathogen Adapted to Fluctuating Environments.</title>
        <authorList>
            <person name="Xu F."/>
            <person name="Jerlstrom-Hultqvist J."/>
            <person name="Einarsson E."/>
            <person name="Astvaldsson A."/>
            <person name="Svard S.G."/>
            <person name="Andersson J.O."/>
        </authorList>
    </citation>
    <scope>NUCLEOTIDE SEQUENCE</scope>
    <source>
        <strain evidence="5">ATCC 50377</strain>
    </source>
</reference>
<dbReference type="VEuPathDB" id="GiardiaDB:SS50377_23358"/>
<name>V6M203_9EUKA</name>
<dbReference type="HAMAP" id="MF_00327">
    <property type="entry name" value="Ribosomal_eL43"/>
    <property type="match status" value="1"/>
</dbReference>
<dbReference type="EMBL" id="AUWU02000003">
    <property type="protein sequence ID" value="KAH0575718.1"/>
    <property type="molecule type" value="Genomic_DNA"/>
</dbReference>
<dbReference type="Gene3D" id="2.20.25.30">
    <property type="match status" value="1"/>
</dbReference>
<sequence>MARRTKKVGIVGKYGVRYGRAARKQLKVIETAQRQLYTCPFCAKDQVKRQACGIWNCRSCNKTIAGGAYSFTTSTGAAVRGAIRRITKE</sequence>
<evidence type="ECO:0000256" key="3">
    <source>
        <dbReference type="ARBA" id="ARBA00023274"/>
    </source>
</evidence>
<keyword evidence="3" id="KW-0687">Ribonucleoprotein</keyword>
<keyword evidence="2 4" id="KW-0689">Ribosomal protein</keyword>
<dbReference type="Pfam" id="PF01780">
    <property type="entry name" value="Ribosomal_L37ae"/>
    <property type="match status" value="1"/>
</dbReference>
<accession>V6M203</accession>
<dbReference type="Proteomes" id="UP000018208">
    <property type="component" value="Unassembled WGS sequence"/>
</dbReference>
<dbReference type="InterPro" id="IPR050522">
    <property type="entry name" value="Ribosomal_protein_eL43"/>
</dbReference>
<keyword evidence="6" id="KW-1185">Reference proteome</keyword>
<reference evidence="5" key="2">
    <citation type="submission" date="2020-12" db="EMBL/GenBank/DDBJ databases">
        <title>New Spironucleus salmonicida genome in near-complete chromosomes.</title>
        <authorList>
            <person name="Xu F."/>
            <person name="Kurt Z."/>
            <person name="Jimenez-Gonzalez A."/>
            <person name="Astvaldsson A."/>
            <person name="Andersson J.O."/>
            <person name="Svard S.G."/>
        </authorList>
    </citation>
    <scope>NUCLEOTIDE SEQUENCE</scope>
    <source>
        <strain evidence="5">ATCC 50377</strain>
    </source>
</reference>
<evidence type="ECO:0000313" key="5">
    <source>
        <dbReference type="EMBL" id="KAH0575718.1"/>
    </source>
</evidence>
<dbReference type="GO" id="GO:1990904">
    <property type="term" value="C:ribonucleoprotein complex"/>
    <property type="evidence" value="ECO:0007669"/>
    <property type="project" value="UniProtKB-KW"/>
</dbReference>
<evidence type="ECO:0000313" key="6">
    <source>
        <dbReference type="Proteomes" id="UP000018208"/>
    </source>
</evidence>
<evidence type="ECO:0000256" key="2">
    <source>
        <dbReference type="ARBA" id="ARBA00022980"/>
    </source>
</evidence>
<dbReference type="InterPro" id="IPR011331">
    <property type="entry name" value="Ribosomal_eL37/eL43"/>
</dbReference>
<dbReference type="NCBIfam" id="NF003058">
    <property type="entry name" value="PRK03976.1"/>
    <property type="match status" value="1"/>
</dbReference>
<dbReference type="EMBL" id="KI546046">
    <property type="protein sequence ID" value="EST47229.1"/>
    <property type="molecule type" value="Genomic_DNA"/>
</dbReference>
<dbReference type="NCBIfam" id="TIGR00280">
    <property type="entry name" value="eL43_euk_arch"/>
    <property type="match status" value="1"/>
</dbReference>
<dbReference type="InterPro" id="IPR002674">
    <property type="entry name" value="Ribosomal_eL43"/>
</dbReference>
<dbReference type="AlphaFoldDB" id="V6M203"/>
<dbReference type="SUPFAM" id="SSF57829">
    <property type="entry name" value="Zn-binding ribosomal proteins"/>
    <property type="match status" value="1"/>
</dbReference>